<evidence type="ECO:0000256" key="4">
    <source>
        <dbReference type="ARBA" id="ARBA00022692"/>
    </source>
</evidence>
<dbReference type="Gene3D" id="2.170.130.10">
    <property type="entry name" value="TonB-dependent receptor, plug domain"/>
    <property type="match status" value="1"/>
</dbReference>
<dbReference type="GO" id="GO:0009279">
    <property type="term" value="C:cell outer membrane"/>
    <property type="evidence" value="ECO:0007669"/>
    <property type="project" value="UniProtKB-SubCell"/>
</dbReference>
<reference evidence="11" key="1">
    <citation type="submission" date="2016-10" db="EMBL/GenBank/DDBJ databases">
        <authorList>
            <person name="Varghese N."/>
            <person name="Submissions S."/>
        </authorList>
    </citation>
    <scope>NUCLEOTIDE SEQUENCE [LARGE SCALE GENOMIC DNA]</scope>
    <source>
        <strain evidence="11">DSM 25811 / CCM 8410 / LMG 26954 / E90</strain>
    </source>
</reference>
<evidence type="ECO:0000313" key="10">
    <source>
        <dbReference type="EMBL" id="SDE23888.1"/>
    </source>
</evidence>
<dbReference type="OrthoDB" id="9768177at2"/>
<dbReference type="InterPro" id="IPR036942">
    <property type="entry name" value="Beta-barrel_TonB_sf"/>
</dbReference>
<organism evidence="10 11">
    <name type="scientific">Niabella drilacis (strain DSM 25811 / CCM 8410 / CCUG 62505 / LMG 26954 / E90)</name>
    <dbReference type="NCBI Taxonomy" id="1285928"/>
    <lineage>
        <taxon>Bacteria</taxon>
        <taxon>Pseudomonadati</taxon>
        <taxon>Bacteroidota</taxon>
        <taxon>Chitinophagia</taxon>
        <taxon>Chitinophagales</taxon>
        <taxon>Chitinophagaceae</taxon>
        <taxon>Niabella</taxon>
    </lineage>
</organism>
<comment type="subcellular location">
    <subcellularLocation>
        <location evidence="1 7">Cell outer membrane</location>
        <topology evidence="1 7">Multi-pass membrane protein</topology>
    </subcellularLocation>
</comment>
<dbReference type="Pfam" id="PF13715">
    <property type="entry name" value="CarbopepD_reg_2"/>
    <property type="match status" value="1"/>
</dbReference>
<proteinExistence type="inferred from homology"/>
<keyword evidence="8" id="KW-0732">Signal</keyword>
<dbReference type="AlphaFoldDB" id="A0A1G7B9T9"/>
<evidence type="ECO:0000256" key="6">
    <source>
        <dbReference type="ARBA" id="ARBA00023237"/>
    </source>
</evidence>
<feature type="domain" description="TonB-dependent receptor plug" evidence="9">
    <location>
        <begin position="197"/>
        <end position="301"/>
    </location>
</feature>
<dbReference type="InterPro" id="IPR037066">
    <property type="entry name" value="Plug_dom_sf"/>
</dbReference>
<dbReference type="InterPro" id="IPR039426">
    <property type="entry name" value="TonB-dep_rcpt-like"/>
</dbReference>
<evidence type="ECO:0000256" key="8">
    <source>
        <dbReference type="SAM" id="SignalP"/>
    </source>
</evidence>
<accession>A0A1G7B9T9</accession>
<keyword evidence="6 7" id="KW-0998">Cell outer membrane</keyword>
<dbReference type="Gene3D" id="2.40.170.20">
    <property type="entry name" value="TonB-dependent receptor, beta-barrel domain"/>
    <property type="match status" value="1"/>
</dbReference>
<comment type="similarity">
    <text evidence="7">Belongs to the TonB-dependent receptor family.</text>
</comment>
<keyword evidence="5 7" id="KW-0472">Membrane</keyword>
<dbReference type="InterPro" id="IPR008969">
    <property type="entry name" value="CarboxyPept-like_regulatory"/>
</dbReference>
<evidence type="ECO:0000256" key="5">
    <source>
        <dbReference type="ARBA" id="ARBA00023136"/>
    </source>
</evidence>
<evidence type="ECO:0000256" key="2">
    <source>
        <dbReference type="ARBA" id="ARBA00022448"/>
    </source>
</evidence>
<keyword evidence="3 7" id="KW-1134">Transmembrane beta strand</keyword>
<feature type="signal peptide" evidence="8">
    <location>
        <begin position="1"/>
        <end position="17"/>
    </location>
</feature>
<dbReference type="InterPro" id="IPR023997">
    <property type="entry name" value="TonB-dep_OMP_SusC/RagA_CS"/>
</dbReference>
<gene>
    <name evidence="10" type="ORF">SAMN04487894_12831</name>
</gene>
<feature type="chain" id="PRO_5011723969" evidence="8">
    <location>
        <begin position="18"/>
        <end position="1083"/>
    </location>
</feature>
<dbReference type="PROSITE" id="PS52016">
    <property type="entry name" value="TONB_DEPENDENT_REC_3"/>
    <property type="match status" value="1"/>
</dbReference>
<evidence type="ECO:0000313" key="11">
    <source>
        <dbReference type="Proteomes" id="UP000198757"/>
    </source>
</evidence>
<dbReference type="Proteomes" id="UP000198757">
    <property type="component" value="Unassembled WGS sequence"/>
</dbReference>
<dbReference type="NCBIfam" id="TIGR04057">
    <property type="entry name" value="SusC_RagA_signa"/>
    <property type="match status" value="1"/>
</dbReference>
<dbReference type="Pfam" id="PF07715">
    <property type="entry name" value="Plug"/>
    <property type="match status" value="1"/>
</dbReference>
<dbReference type="SUPFAM" id="SSF49464">
    <property type="entry name" value="Carboxypeptidase regulatory domain-like"/>
    <property type="match status" value="1"/>
</dbReference>
<name>A0A1G7B9T9_NIADE</name>
<evidence type="ECO:0000256" key="3">
    <source>
        <dbReference type="ARBA" id="ARBA00022452"/>
    </source>
</evidence>
<keyword evidence="11" id="KW-1185">Reference proteome</keyword>
<evidence type="ECO:0000259" key="9">
    <source>
        <dbReference type="Pfam" id="PF07715"/>
    </source>
</evidence>
<dbReference type="InterPro" id="IPR012910">
    <property type="entry name" value="Plug_dom"/>
</dbReference>
<protein>
    <submittedName>
        <fullName evidence="10">TonB-linked outer membrane protein, SusC/RagA family</fullName>
    </submittedName>
</protein>
<dbReference type="Gene3D" id="2.60.40.1120">
    <property type="entry name" value="Carboxypeptidase-like, regulatory domain"/>
    <property type="match status" value="1"/>
</dbReference>
<keyword evidence="4 7" id="KW-0812">Transmembrane</keyword>
<keyword evidence="2 7" id="KW-0813">Transport</keyword>
<dbReference type="EMBL" id="FMZO01000028">
    <property type="protein sequence ID" value="SDE23888.1"/>
    <property type="molecule type" value="Genomic_DNA"/>
</dbReference>
<evidence type="ECO:0000256" key="7">
    <source>
        <dbReference type="PROSITE-ProRule" id="PRU01360"/>
    </source>
</evidence>
<dbReference type="InterPro" id="IPR023996">
    <property type="entry name" value="TonB-dep_OMP_SusC/RagA"/>
</dbReference>
<dbReference type="RefSeq" id="WP_090393495.1">
    <property type="nucleotide sequence ID" value="NZ_FMZO01000028.1"/>
</dbReference>
<dbReference type="STRING" id="1285928.SAMN04487894_12831"/>
<dbReference type="NCBIfam" id="TIGR04056">
    <property type="entry name" value="OMP_RagA_SusC"/>
    <property type="match status" value="1"/>
</dbReference>
<sequence>MKLTMLFLLFFTFHIHASGFGQQRINLRVKKTELAEVLRSIEEKTSYRFLYNNELPALRSKVTLNAKAATIEEVLPVLLFYTDMTFHEMANNLIVIKPDPLVKKDISVTGTVTDSSGAPLSGVSVQVKGSTIGTATNAEGNFTLAVPEANSILVFSAVGYEEQEYPLNGSTHITLSLKASQQVMDQVVVIGYGTASKRDLTGSIARVDAKEIADRPSANPLNLLQGKVSGVSVVTSGRPGSEPDIRIRGTNSINGVKPVYIVDGILNDNINFLNPADIESIEVLKDGSSLAIFGVRGANGAIAITTKKAKAGQLLVNFNTSFGIKDVQRRIKVTDGPTFLTLYQEQMANMGTSYSNPAYTANTDWQDVIFQKAKINYDNISITSGTEKNKFYLGLGYMTEEGVIKNEAYKKYTINFSDELKVSKNLKFGANFSGYYAEPTFGRDVASAVIAAPIAPVYAPDGSGLLHSLPSFQRAQVNNPLVSIDLLNGTRINKEYRVVGSVFGELNFLKNFTFRTQLFADYGFNSGRGYSPIITVYNPDIAGASKIDSLVRKTSVNQSQNRYPKTQMDYLLTYKKKIDKHDLTVLGGITTYYSGYEGVSSSLQQGTASIIPNDPRFWYVDAVGDQATKQGSGSAWEDASISYLGRVLYNFDRKYLVNASFRRDGSSQFYKIGNQWKNFGAVGLAWVASNEDFLKGVSDISNLKIKGSWAVLGSKNIPEAYRYPAYPVLTNAEAGVFGENVVNALQPSYMTSNDLNWETVRTTEAGFELGLFRNKLNFEVVYYSKKTEDVITLVNQGAGLLPLLANLGTIQNSGFEFSSSWNKQIGEDITLSLNANFTTVKNKVLKLNLEGFDIINGPARTTAGYPIGYFYGYQHDGIYQSFADILASPNSTIGAVQPGDIKYKDVDGDGAITTKDRTIIGNPTPDFTYGGGANLSYKGLDFGVDFQGVYGNEIYRTWNQGTFADFNYQVNRVDRWRGAGTSNWEPILHSGRANNYQNSSYWIEDGSFFRIRNVQLGYRFHTDLLSRIRVKSLRVYLNAQNLATFANNTGYTPEIGGSATSFGVDNGTYPVPAIYTIGLNLNF</sequence>
<evidence type="ECO:0000256" key="1">
    <source>
        <dbReference type="ARBA" id="ARBA00004571"/>
    </source>
</evidence>
<dbReference type="SUPFAM" id="SSF56935">
    <property type="entry name" value="Porins"/>
    <property type="match status" value="1"/>
</dbReference>